<evidence type="ECO:0000256" key="1">
    <source>
        <dbReference type="SAM" id="MobiDB-lite"/>
    </source>
</evidence>
<gene>
    <name evidence="3" type="primary">LOC106810966</name>
</gene>
<dbReference type="RefSeq" id="XP_014669954.1">
    <property type="nucleotide sequence ID" value="XM_014814468.1"/>
</dbReference>
<dbReference type="InterPro" id="IPR027095">
    <property type="entry name" value="Golgin-45"/>
</dbReference>
<evidence type="ECO:0000313" key="3">
    <source>
        <dbReference type="RefSeq" id="XP_014669954.1"/>
    </source>
</evidence>
<dbReference type="Proteomes" id="UP000695022">
    <property type="component" value="Unplaced"/>
</dbReference>
<proteinExistence type="predicted"/>
<sequence>MSSSMLKPKSHRSRSSNTKPMKYVPWEPCKGAVGRLPVNGLCKVNRSSSRTKHSDSRVDDMKQKLFEMKDISPYSCIHIDRRLLEGGSVDGVLPTDNYTMESRSTDVTDSVQQCWPVSQQNGPLKDVLPISGSDRSYEKIMSSTSIHTVMPGSTAVDIYSSHGFTLGGEELELKHRHHLSDMEKKVLFDEKDALATQLHIQIQVNAELKKLLVASLGEDLNERVDCLIQSNARLATEVSSHSHRIRGLYEQLEKLSIQGDVWRSKFQASRLMLNDISYLKGVLCQKYQHSQDVLRELLTEHQEMRLHLIQTYKYLKEVEEAFNPSITSYGQQEPLVPINTMQLITANQKLSDSIKFKLLGNAQLSCRLPANGTDCEAAATPGENRAMQVLANQMQLSPYHVGSLAGSLGGYHPGNPCHEVTAFDRCAHCRGEIYIV</sequence>
<accession>A0ABM1ECN3</accession>
<name>A0ABM1ECN3_PRICU</name>
<keyword evidence="2" id="KW-1185">Reference proteome</keyword>
<reference evidence="3" key="1">
    <citation type="submission" date="2025-08" db="UniProtKB">
        <authorList>
            <consortium name="RefSeq"/>
        </authorList>
    </citation>
    <scope>IDENTIFICATION</scope>
</reference>
<protein>
    <submittedName>
        <fullName evidence="3">Golgin-45-like</fullName>
    </submittedName>
</protein>
<dbReference type="PANTHER" id="PTHR13066">
    <property type="entry name" value="BASIC LEUCINE ZIPPER NUCLEAR FACTOR 1 BLZF1 PROTEIN"/>
    <property type="match status" value="1"/>
</dbReference>
<feature type="region of interest" description="Disordered" evidence="1">
    <location>
        <begin position="1"/>
        <end position="24"/>
    </location>
</feature>
<dbReference type="GeneID" id="106810966"/>
<evidence type="ECO:0000313" key="2">
    <source>
        <dbReference type="Proteomes" id="UP000695022"/>
    </source>
</evidence>
<organism evidence="2 3">
    <name type="scientific">Priapulus caudatus</name>
    <name type="common">Priapulid worm</name>
    <dbReference type="NCBI Taxonomy" id="37621"/>
    <lineage>
        <taxon>Eukaryota</taxon>
        <taxon>Metazoa</taxon>
        <taxon>Ecdysozoa</taxon>
        <taxon>Scalidophora</taxon>
        <taxon>Priapulida</taxon>
        <taxon>Priapulimorpha</taxon>
        <taxon>Priapulimorphida</taxon>
        <taxon>Priapulidae</taxon>
        <taxon>Priapulus</taxon>
    </lineage>
</organism>
<dbReference type="PANTHER" id="PTHR13066:SF2">
    <property type="entry name" value="GOLGIN-45"/>
    <property type="match status" value="1"/>
</dbReference>